<feature type="binding site" evidence="2">
    <location>
        <position position="92"/>
    </location>
    <ligand>
        <name>Fe cation</name>
        <dbReference type="ChEBI" id="CHEBI:24875"/>
    </ligand>
</feature>
<dbReference type="SUPFAM" id="SSF56762">
    <property type="entry name" value="HydB/Nqo4-like"/>
    <property type="match status" value="1"/>
</dbReference>
<evidence type="ECO:0000256" key="1">
    <source>
        <dbReference type="ARBA" id="ARBA00023002"/>
    </source>
</evidence>
<dbReference type="Pfam" id="PF00374">
    <property type="entry name" value="NiFeSe_Hases"/>
    <property type="match status" value="2"/>
</dbReference>
<keyword evidence="2" id="KW-0408">Iron</keyword>
<dbReference type="PANTHER" id="PTHR43600">
    <property type="entry name" value="COENZYME F420 HYDROGENASE, SUBUNIT ALPHA"/>
    <property type="match status" value="1"/>
</dbReference>
<dbReference type="GO" id="GO:0008901">
    <property type="term" value="F:ferredoxin hydrogenase activity"/>
    <property type="evidence" value="ECO:0007669"/>
    <property type="project" value="InterPro"/>
</dbReference>
<comment type="cofactor">
    <cofactor evidence="2">
        <name>Ni(2+)</name>
        <dbReference type="ChEBI" id="CHEBI:49786"/>
    </cofactor>
</comment>
<comment type="cofactor">
    <cofactor evidence="2">
        <name>Fe cation</name>
        <dbReference type="ChEBI" id="CHEBI:24875"/>
    </cofactor>
</comment>
<dbReference type="InterPro" id="IPR018194">
    <property type="entry name" value="Ni-dep_hyd_lsu_Ni_BS"/>
</dbReference>
<dbReference type="GO" id="GO:0016151">
    <property type="term" value="F:nickel cation binding"/>
    <property type="evidence" value="ECO:0007669"/>
    <property type="project" value="InterPro"/>
</dbReference>
<reference evidence="3" key="1">
    <citation type="journal article" date="2020" name="mSystems">
        <title>Genome- and Community-Level Interaction Insights into Carbon Utilization and Element Cycling Functions of Hydrothermarchaeota in Hydrothermal Sediment.</title>
        <authorList>
            <person name="Zhou Z."/>
            <person name="Liu Y."/>
            <person name="Xu W."/>
            <person name="Pan J."/>
            <person name="Luo Z.H."/>
            <person name="Li M."/>
        </authorList>
    </citation>
    <scope>NUCLEOTIDE SEQUENCE [LARGE SCALE GENOMIC DNA]</scope>
    <source>
        <strain evidence="3">SpSt-906</strain>
    </source>
</reference>
<keyword evidence="1" id="KW-0560">Oxidoreductase</keyword>
<evidence type="ECO:0000313" key="3">
    <source>
        <dbReference type="EMBL" id="HGE99452.1"/>
    </source>
</evidence>
<sequence>MDRKSTGKENPVFLRDKDWRDKEKEMSDFKEIRVDSITRVEGHGNIYIRLSRGKVRDVLLEIPEGPRLFETLVLGKEPREVVNIVPRICAICNISHRYAAIRALEKILALAVPPEVVLLRNLMHYGEMIESHSLHLFFLALPDFLGYPDALTMVEKYPEEVNTGLRLKKFGNYVMETIAGRMIHGENPTVGGFGRFLTKEELQSLRDGAERLIPEAIRTTELFRNLHYSTYAEEGMLFACLKPPTDTYGFWGDEVMISNGDDRTVEEFRVLIKERVYPHSTAKRTLYKERPYVVGAIARMNLLGERLHGAAREAFQHSYSLSWIRNPLYNNLAQAIEIVFALEEIVKTADRLLKIKKVPRLLPITKGEGKGVGAVEAPRGSLFHYYEFDDGVCTKADLIIPTAQNYNAMERHLRVAAENLFSNSSVSLNQAKSELEMLVRAYDPCISCSCHIVEIDANFTRSVPR</sequence>
<proteinExistence type="predicted"/>
<feature type="binding site" evidence="2">
    <location>
        <position position="398"/>
    </location>
    <ligand>
        <name>Mg(2+)</name>
        <dbReference type="ChEBI" id="CHEBI:18420"/>
    </ligand>
</feature>
<organism evidence="3">
    <name type="scientific">candidate division WOR-3 bacterium</name>
    <dbReference type="NCBI Taxonomy" id="2052148"/>
    <lineage>
        <taxon>Bacteria</taxon>
        <taxon>Bacteria division WOR-3</taxon>
    </lineage>
</organism>
<feature type="binding site" evidence="2">
    <location>
        <position position="448"/>
    </location>
    <ligand>
        <name>Fe cation</name>
        <dbReference type="ChEBI" id="CHEBI:24875"/>
    </ligand>
</feature>
<gene>
    <name evidence="3" type="ORF">ENX07_05205</name>
</gene>
<feature type="binding site" evidence="2">
    <location>
        <position position="89"/>
    </location>
    <ligand>
        <name>Ni(2+)</name>
        <dbReference type="ChEBI" id="CHEBI:49786"/>
    </ligand>
</feature>
<keyword evidence="2" id="KW-0479">Metal-binding</keyword>
<dbReference type="InterPro" id="IPR001501">
    <property type="entry name" value="Ni-dep_hyd_lsu"/>
</dbReference>
<evidence type="ECO:0000256" key="2">
    <source>
        <dbReference type="PIRSR" id="PIRSR601501-1"/>
    </source>
</evidence>
<accession>A0A7C3YTE7</accession>
<comment type="caution">
    <text evidence="3">The sequence shown here is derived from an EMBL/GenBank/DDBJ whole genome shotgun (WGS) entry which is preliminary data.</text>
</comment>
<feature type="binding site" evidence="2">
    <location>
        <position position="451"/>
    </location>
    <ligand>
        <name>Mg(2+)</name>
        <dbReference type="ChEBI" id="CHEBI:18420"/>
    </ligand>
</feature>
<feature type="binding site" evidence="2">
    <location>
        <position position="92"/>
    </location>
    <ligand>
        <name>Ni(2+)</name>
        <dbReference type="ChEBI" id="CHEBI:49786"/>
    </ligand>
</feature>
<feature type="binding site" evidence="2">
    <location>
        <position position="445"/>
    </location>
    <ligand>
        <name>Ni(2+)</name>
        <dbReference type="ChEBI" id="CHEBI:49786"/>
    </ligand>
</feature>
<keyword evidence="2" id="KW-0533">Nickel</keyword>
<dbReference type="PANTHER" id="PTHR43600:SF4">
    <property type="entry name" value="CYTOSOLIC NIFE-HYDROGENASE, ALPHA SUBUNIT"/>
    <property type="match status" value="1"/>
</dbReference>
<dbReference type="PROSITE" id="PS00508">
    <property type="entry name" value="NI_HGENASE_L_2"/>
    <property type="match status" value="1"/>
</dbReference>
<dbReference type="Gene3D" id="1.10.645.10">
    <property type="entry name" value="Cytochrome-c3 Hydrogenase, chain B"/>
    <property type="match status" value="1"/>
</dbReference>
<dbReference type="EMBL" id="DTMQ01000036">
    <property type="protein sequence ID" value="HGE99452.1"/>
    <property type="molecule type" value="Genomic_DNA"/>
</dbReference>
<name>A0A7C3YTE7_UNCW3</name>
<keyword evidence="2" id="KW-0460">Magnesium</keyword>
<dbReference type="InterPro" id="IPR029014">
    <property type="entry name" value="NiFe-Hase_large"/>
</dbReference>
<dbReference type="AlphaFoldDB" id="A0A7C3YTE7"/>
<feature type="binding site" evidence="2">
    <location>
        <position position="70"/>
    </location>
    <ligand>
        <name>Mg(2+)</name>
        <dbReference type="ChEBI" id="CHEBI:18420"/>
    </ligand>
</feature>
<protein>
    <submittedName>
        <fullName evidence="3">Ni/Fe hydrogenase subunit alpha</fullName>
    </submittedName>
</protein>